<keyword evidence="2" id="KW-1185">Reference proteome</keyword>
<dbReference type="AlphaFoldDB" id="A0A398AWA3"/>
<dbReference type="RefSeq" id="WP_119114697.1">
    <property type="nucleotide sequence ID" value="NZ_CBCSEO010000002.1"/>
</dbReference>
<comment type="caution">
    <text evidence="1">The sequence shown here is derived from an EMBL/GenBank/DDBJ whole genome shotgun (WGS) entry which is preliminary data.</text>
</comment>
<evidence type="ECO:0000313" key="1">
    <source>
        <dbReference type="EMBL" id="RID81937.1"/>
    </source>
</evidence>
<protein>
    <submittedName>
        <fullName evidence="1">Uncharacterized protein</fullName>
    </submittedName>
</protein>
<accession>A0A398AWA3</accession>
<dbReference type="OrthoDB" id="2625859at2"/>
<gene>
    <name evidence="1" type="ORF">D1970_20425</name>
</gene>
<organism evidence="1 2">
    <name type="scientific">Mesobacillus zeae</name>
    <dbReference type="NCBI Taxonomy" id="1917180"/>
    <lineage>
        <taxon>Bacteria</taxon>
        <taxon>Bacillati</taxon>
        <taxon>Bacillota</taxon>
        <taxon>Bacilli</taxon>
        <taxon>Bacillales</taxon>
        <taxon>Bacillaceae</taxon>
        <taxon>Mesobacillus</taxon>
    </lineage>
</organism>
<dbReference type="Proteomes" id="UP000265816">
    <property type="component" value="Unassembled WGS sequence"/>
</dbReference>
<proteinExistence type="predicted"/>
<dbReference type="EMBL" id="QWVT01000045">
    <property type="protein sequence ID" value="RID81937.1"/>
    <property type="molecule type" value="Genomic_DNA"/>
</dbReference>
<name>A0A398AWA3_9BACI</name>
<reference evidence="1 2" key="1">
    <citation type="submission" date="2018-08" db="EMBL/GenBank/DDBJ databases">
        <title>Bacillus jemisoniae sp. nov., Bacillus chryseoplanitiae sp. nov., Bacillus resnikiae sp. nov., and Bacillus frankliniae sp. nov., isolated from Viking spacecraft and associated surfaces.</title>
        <authorList>
            <person name="Seuylemezian A."/>
            <person name="Vaishampayan P."/>
        </authorList>
    </citation>
    <scope>NUCLEOTIDE SEQUENCE [LARGE SCALE GENOMIC DNA]</scope>
    <source>
        <strain evidence="1 2">JJ-247</strain>
    </source>
</reference>
<dbReference type="Gene3D" id="1.10.8.200">
    <property type="entry name" value="Replisome organizer (g39p helicase loader/inhibitor protein)"/>
    <property type="match status" value="1"/>
</dbReference>
<evidence type="ECO:0000313" key="2">
    <source>
        <dbReference type="Proteomes" id="UP000265816"/>
    </source>
</evidence>
<sequence>MTKQEALNILVLIELVYPYFVIKDEAVAGWLGFCEEMDYQTVYHKFLRHIRSSPYPPSIAGMATTSGSTMAGSDCHPVFSWMLEYIPRNSPK</sequence>